<proteinExistence type="predicted"/>
<gene>
    <name evidence="2" type="ORF">N1851_005792</name>
</gene>
<evidence type="ECO:0000313" key="3">
    <source>
        <dbReference type="Proteomes" id="UP001174136"/>
    </source>
</evidence>
<evidence type="ECO:0000313" key="2">
    <source>
        <dbReference type="EMBL" id="KAK0152674.1"/>
    </source>
</evidence>
<feature type="compositionally biased region" description="Basic residues" evidence="1">
    <location>
        <begin position="269"/>
        <end position="278"/>
    </location>
</feature>
<comment type="caution">
    <text evidence="2">The sequence shown here is derived from an EMBL/GenBank/DDBJ whole genome shotgun (WGS) entry which is preliminary data.</text>
</comment>
<dbReference type="AlphaFoldDB" id="A0AA47N6D6"/>
<sequence length="512" mass="56830">MGRYLCTNLFGAGTLRTYCKLRFLVGFLRGLSHDLRRNPAQLDPLQRRGFTRRAVGKNADKISGCHTLLSTTSDLRLPRNSTREVRYLRAAGFCSSSNGSDFKASPPIGIIQEPPTGFQLSSLGARLGHSFNRLSKHINVYFQQKDAHPVPLGENASFVLATPEYVSRLRRRNQSQKAVRERVASQEKDTAQELKCEDQGKTSVTQPEEEALPHKHSGVQLFHASSLATRFGESYVYVANHINTFFSRSGATDLQHPDDLENVQSSRISTRRQRRRKTRAEQATPGGNLDAEPPQSSAKGPTTANNIAEGYLLFASHINRYFGAKVEDNASEDQRPGDKPRQMGSYPKEPSIQSTSTTQMNLSHLHQGTHLSKSEGLFHSSSNTTNFGESYLQMANHVNRYFNGPNTSEEDDGNDSLSYLRALESQVYVSQTPKVVSFADCLRHPTSAIPSLLSSYLSAGPWAQSSHTATQATAPPQAGFKRKVELNKSFNHNLHEMSVFSTSSKKCFMAKM</sequence>
<feature type="compositionally biased region" description="Polar residues" evidence="1">
    <location>
        <begin position="294"/>
        <end position="303"/>
    </location>
</feature>
<feature type="region of interest" description="Disordered" evidence="1">
    <location>
        <begin position="327"/>
        <end position="361"/>
    </location>
</feature>
<protein>
    <submittedName>
        <fullName evidence="2">Uncharacterized protein</fullName>
    </submittedName>
</protein>
<dbReference type="Proteomes" id="UP001174136">
    <property type="component" value="Unassembled WGS sequence"/>
</dbReference>
<evidence type="ECO:0000256" key="1">
    <source>
        <dbReference type="SAM" id="MobiDB-lite"/>
    </source>
</evidence>
<feature type="region of interest" description="Disordered" evidence="1">
    <location>
        <begin position="249"/>
        <end position="303"/>
    </location>
</feature>
<feature type="compositionally biased region" description="Polar residues" evidence="1">
    <location>
        <begin position="351"/>
        <end position="361"/>
    </location>
</feature>
<feature type="compositionally biased region" description="Basic and acidic residues" evidence="1">
    <location>
        <begin position="327"/>
        <end position="341"/>
    </location>
</feature>
<dbReference type="EMBL" id="JAOPHQ010000921">
    <property type="protein sequence ID" value="KAK0152674.1"/>
    <property type="molecule type" value="Genomic_DNA"/>
</dbReference>
<reference evidence="2" key="1">
    <citation type="journal article" date="2023" name="Front. Mar. Sci.">
        <title>A new Merluccius polli reference genome to investigate the effects of global change in West African waters.</title>
        <authorList>
            <person name="Mateo J.L."/>
            <person name="Blanco-Fernandez C."/>
            <person name="Garcia-Vazquez E."/>
            <person name="Machado-Schiaffino G."/>
        </authorList>
    </citation>
    <scope>NUCLEOTIDE SEQUENCE</scope>
    <source>
        <strain evidence="2">C29</strain>
        <tissue evidence="2">Fin</tissue>
    </source>
</reference>
<name>A0AA47N6D6_MERPO</name>
<feature type="region of interest" description="Disordered" evidence="1">
    <location>
        <begin position="171"/>
        <end position="217"/>
    </location>
</feature>
<keyword evidence="3" id="KW-1185">Reference proteome</keyword>
<organism evidence="2 3">
    <name type="scientific">Merluccius polli</name>
    <name type="common">Benguela hake</name>
    <name type="synonym">Merluccius cadenati</name>
    <dbReference type="NCBI Taxonomy" id="89951"/>
    <lineage>
        <taxon>Eukaryota</taxon>
        <taxon>Metazoa</taxon>
        <taxon>Chordata</taxon>
        <taxon>Craniata</taxon>
        <taxon>Vertebrata</taxon>
        <taxon>Euteleostomi</taxon>
        <taxon>Actinopterygii</taxon>
        <taxon>Neopterygii</taxon>
        <taxon>Teleostei</taxon>
        <taxon>Neoteleostei</taxon>
        <taxon>Acanthomorphata</taxon>
        <taxon>Zeiogadaria</taxon>
        <taxon>Gadariae</taxon>
        <taxon>Gadiformes</taxon>
        <taxon>Gadoidei</taxon>
        <taxon>Merlucciidae</taxon>
        <taxon>Merluccius</taxon>
    </lineage>
</organism>
<feature type="compositionally biased region" description="Basic and acidic residues" evidence="1">
    <location>
        <begin position="178"/>
        <end position="200"/>
    </location>
</feature>
<accession>A0AA47N6D6</accession>